<accession>A0A4D7B963</accession>
<dbReference type="EMBL" id="CP039690">
    <property type="protein sequence ID" value="QCI67040.1"/>
    <property type="molecule type" value="Genomic_DNA"/>
</dbReference>
<evidence type="ECO:0000313" key="2">
    <source>
        <dbReference type="Proteomes" id="UP000298781"/>
    </source>
</evidence>
<proteinExistence type="predicted"/>
<keyword evidence="2" id="KW-1185">Reference proteome</keyword>
<name>A0A4D7B963_9HYPH</name>
<protein>
    <submittedName>
        <fullName evidence="1">Formate dehydrogenase subunit delta</fullName>
    </submittedName>
</protein>
<dbReference type="OrthoDB" id="7409377at2"/>
<dbReference type="Pfam" id="PF11390">
    <property type="entry name" value="FdsD"/>
    <property type="match status" value="1"/>
</dbReference>
<dbReference type="KEGG" id="pstg:E8M01_24015"/>
<gene>
    <name evidence="1" type="ORF">E8M01_24015</name>
</gene>
<dbReference type="RefSeq" id="WP_136962478.1">
    <property type="nucleotide sequence ID" value="NZ_CP039690.1"/>
</dbReference>
<organism evidence="1 2">
    <name type="scientific">Phreatobacter stygius</name>
    <dbReference type="NCBI Taxonomy" id="1940610"/>
    <lineage>
        <taxon>Bacteria</taxon>
        <taxon>Pseudomonadati</taxon>
        <taxon>Pseudomonadota</taxon>
        <taxon>Alphaproteobacteria</taxon>
        <taxon>Hyphomicrobiales</taxon>
        <taxon>Phreatobacteraceae</taxon>
        <taxon>Phreatobacter</taxon>
    </lineage>
</organism>
<dbReference type="Proteomes" id="UP000298781">
    <property type="component" value="Chromosome"/>
</dbReference>
<dbReference type="AlphaFoldDB" id="A0A4D7B963"/>
<dbReference type="InterPro" id="IPR021074">
    <property type="entry name" value="Formate_DH_dsu"/>
</dbReference>
<sequence length="83" mass="9110">MSATDPTAKLAHMAGHIAEFFKSYPEDQAVAAIADHINQFWSWRMREDFVTAFRPDDPALAPLVAKALAGIKGKRPTSSVLAR</sequence>
<reference evidence="1 2" key="1">
    <citation type="submission" date="2019-04" db="EMBL/GenBank/DDBJ databases">
        <title>Phreatobacter aquaticus sp. nov.</title>
        <authorList>
            <person name="Choi A."/>
        </authorList>
    </citation>
    <scope>NUCLEOTIDE SEQUENCE [LARGE SCALE GENOMIC DNA]</scope>
    <source>
        <strain evidence="1 2">KCTC 52518</strain>
    </source>
</reference>
<evidence type="ECO:0000313" key="1">
    <source>
        <dbReference type="EMBL" id="QCI67040.1"/>
    </source>
</evidence>